<evidence type="ECO:0000256" key="5">
    <source>
        <dbReference type="PROSITE-ProRule" id="PRU00339"/>
    </source>
</evidence>
<dbReference type="PANTHER" id="PTHR46630:SF1">
    <property type="entry name" value="TETRATRICOPEPTIDE REPEAT PROTEIN 29"/>
    <property type="match status" value="1"/>
</dbReference>
<evidence type="ECO:0000313" key="7">
    <source>
        <dbReference type="Proteomes" id="UP000007490"/>
    </source>
</evidence>
<proteinExistence type="predicted"/>
<evidence type="ECO:0000256" key="2">
    <source>
        <dbReference type="ARBA" id="ARBA00022490"/>
    </source>
</evidence>
<reference evidence="6 7" key="2">
    <citation type="journal article" date="2014" name="Int. J. Syst. Evol. Microbiol.">
        <title>Methanobacterium paludis sp. nov. and a novel strain of Methanobacterium lacus isolated from northern peatlands.</title>
        <authorList>
            <person name="Cadillo-Quiroz H."/>
            <person name="Brauer S.L."/>
            <person name="Goodson N."/>
            <person name="Yavitt J.B."/>
            <person name="Zinder S.H."/>
        </authorList>
    </citation>
    <scope>NUCLEOTIDE SEQUENCE [LARGE SCALE GENOMIC DNA]</scope>
    <source>
        <strain evidence="6 7">AL-21</strain>
    </source>
</reference>
<dbReference type="GeneID" id="10277790"/>
<accession>F0T7L2</accession>
<keyword evidence="2" id="KW-0963">Cytoplasm</keyword>
<keyword evidence="3" id="KW-0677">Repeat</keyword>
<dbReference type="eggNOG" id="arCOG03045">
    <property type="taxonomic scope" value="Archaea"/>
</dbReference>
<dbReference type="Proteomes" id="UP000007490">
    <property type="component" value="Chromosome"/>
</dbReference>
<dbReference type="Gene3D" id="1.25.40.10">
    <property type="entry name" value="Tetratricopeptide repeat domain"/>
    <property type="match status" value="2"/>
</dbReference>
<comment type="subcellular location">
    <subcellularLocation>
        <location evidence="1">Cytoplasm</location>
    </subcellularLocation>
</comment>
<dbReference type="InterPro" id="IPR051476">
    <property type="entry name" value="Bac_ResReg_Asp_Phosphatase"/>
</dbReference>
<dbReference type="OrthoDB" id="71304at2157"/>
<keyword evidence="4 5" id="KW-0802">TPR repeat</keyword>
<evidence type="ECO:0000256" key="4">
    <source>
        <dbReference type="ARBA" id="ARBA00022803"/>
    </source>
</evidence>
<evidence type="ECO:0000313" key="6">
    <source>
        <dbReference type="EMBL" id="ADZ09580.1"/>
    </source>
</evidence>
<dbReference type="GO" id="GO:0005737">
    <property type="term" value="C:cytoplasm"/>
    <property type="evidence" value="ECO:0007669"/>
    <property type="project" value="UniProtKB-SubCell"/>
</dbReference>
<name>F0T7L2_METLA</name>
<reference evidence="7" key="1">
    <citation type="submission" date="2011-02" db="EMBL/GenBank/DDBJ databases">
        <title>Complete sequence of Methanobacterium sp. AL-21.</title>
        <authorList>
            <consortium name="US DOE Joint Genome Institute"/>
            <person name="Lucas S."/>
            <person name="Copeland A."/>
            <person name="Lapidus A."/>
            <person name="Cheng J.-F."/>
            <person name="Goodwin L."/>
            <person name="Pitluck S."/>
            <person name="Chertkov O."/>
            <person name="Detter J.C."/>
            <person name="Han C."/>
            <person name="Tapia R."/>
            <person name="Land M."/>
            <person name="Hauser L."/>
            <person name="Kyrpides N."/>
            <person name="Ivanova N."/>
            <person name="Mikhailova N."/>
            <person name="Pagani I."/>
            <person name="Cadillo-Quiroz H."/>
            <person name="Imachi H."/>
            <person name="Zinder S."/>
            <person name="Liu W."/>
            <person name="Woyke T."/>
        </authorList>
    </citation>
    <scope>NUCLEOTIDE SEQUENCE [LARGE SCALE GENOMIC DNA]</scope>
    <source>
        <strain evidence="7">AL-21</strain>
    </source>
</reference>
<organism evidence="6 7">
    <name type="scientific">Methanobacterium lacus (strain AL-21)</name>
    <dbReference type="NCBI Taxonomy" id="877455"/>
    <lineage>
        <taxon>Archaea</taxon>
        <taxon>Methanobacteriati</taxon>
        <taxon>Methanobacteriota</taxon>
        <taxon>Methanomada group</taxon>
        <taxon>Methanobacteria</taxon>
        <taxon>Methanobacteriales</taxon>
        <taxon>Methanobacteriaceae</taxon>
        <taxon>Methanobacterium</taxon>
    </lineage>
</organism>
<dbReference type="SMART" id="SM00028">
    <property type="entry name" value="TPR"/>
    <property type="match status" value="4"/>
</dbReference>
<dbReference type="STRING" id="877455.Metbo_1339"/>
<feature type="repeat" description="TPR" evidence="5">
    <location>
        <begin position="87"/>
        <end position="120"/>
    </location>
</feature>
<dbReference type="SUPFAM" id="SSF48452">
    <property type="entry name" value="TPR-like"/>
    <property type="match status" value="2"/>
</dbReference>
<gene>
    <name evidence="6" type="ordered locus">Metbo_1339</name>
</gene>
<dbReference type="Pfam" id="PF13424">
    <property type="entry name" value="TPR_12"/>
    <property type="match status" value="1"/>
</dbReference>
<evidence type="ECO:0000256" key="3">
    <source>
        <dbReference type="ARBA" id="ARBA00022737"/>
    </source>
</evidence>
<dbReference type="EMBL" id="CP002551">
    <property type="protein sequence ID" value="ADZ09580.1"/>
    <property type="molecule type" value="Genomic_DNA"/>
</dbReference>
<dbReference type="InterPro" id="IPR019734">
    <property type="entry name" value="TPR_rpt"/>
</dbReference>
<dbReference type="HOGENOM" id="CLU_901979_0_0_2"/>
<dbReference type="RefSeq" id="WP_013644931.1">
    <property type="nucleotide sequence ID" value="NC_015216.1"/>
</dbReference>
<protein>
    <submittedName>
        <fullName evidence="6">Tetratricopeptide TPR_1 repeat-containing protein</fullName>
    </submittedName>
</protein>
<keyword evidence="7" id="KW-1185">Reference proteome</keyword>
<dbReference type="InterPro" id="IPR011990">
    <property type="entry name" value="TPR-like_helical_dom_sf"/>
</dbReference>
<dbReference type="AlphaFoldDB" id="F0T7L2"/>
<evidence type="ECO:0000256" key="1">
    <source>
        <dbReference type="ARBA" id="ARBA00004496"/>
    </source>
</evidence>
<dbReference type="KEGG" id="mel:Metbo_1339"/>
<sequence length="308" mass="35099">MMEFFLVNGFFDRFAGLEKENDPGDESEEYDLDEYLDILNEYRDAEADILINIATIYFENENMEESLKYLEEAIIIYDGLDYLEKKALVMDIMGDIYYNTDEKRTALEYYKEAFKLYSETDSDTKENIISKINETEKDLVSVQSKSTLSSVKPQKKAPLEVSTDDYIGISTEIEEVIGILNGAKTYMSYANHENPIKQLENAYEMSSGIGDNDASATILMIKGNLTLKESKPVEALEDFKKGLELFKLTNNFTGEAVAMLLIGTAHYITGNMDIVAENFRKSIELLRQINNISGEEKAIKLMNTIYEE</sequence>
<dbReference type="PANTHER" id="PTHR46630">
    <property type="entry name" value="TETRATRICOPEPTIDE REPEAT PROTEIN 29"/>
    <property type="match status" value="1"/>
</dbReference>
<dbReference type="PROSITE" id="PS50005">
    <property type="entry name" value="TPR"/>
    <property type="match status" value="1"/>
</dbReference>